<protein>
    <recommendedName>
        <fullName evidence="3">Glycosyltransferase</fullName>
    </recommendedName>
</protein>
<dbReference type="EMBL" id="FQ312004">
    <property type="protein sequence ID" value="CBW21980.1"/>
    <property type="molecule type" value="Genomic_DNA"/>
</dbReference>
<gene>
    <name evidence="1" type="ordered locus">BF638R_1441</name>
</gene>
<dbReference type="PATRIC" id="fig|862962.3.peg.1455"/>
<dbReference type="AlphaFoldDB" id="E1WSP6"/>
<dbReference type="HOGENOM" id="CLU_780002_0_0_10"/>
<proteinExistence type="predicted"/>
<evidence type="ECO:0008006" key="3">
    <source>
        <dbReference type="Google" id="ProtNLM"/>
    </source>
</evidence>
<reference evidence="1 2" key="1">
    <citation type="journal article" date="2010" name="Microbiology">
        <title>Twenty-eight divergent polysaccharide loci specifying within- and amongst-strain capsule diversity in three strains of Bacteroides fragilis.</title>
        <authorList>
            <person name="Patrick S."/>
            <person name="Blakely G.W."/>
            <person name="Houston S."/>
            <person name="Moore J."/>
            <person name="Abratt V.R."/>
            <person name="Bertalan M."/>
            <person name="Cerdeno-Tarraga A.M."/>
            <person name="Quail M.A."/>
            <person name="Corton N."/>
            <person name="Corton C."/>
            <person name="Bignell A."/>
            <person name="Barron A."/>
            <person name="Clark L."/>
            <person name="Bentley S.D."/>
            <person name="Parkhill J."/>
        </authorList>
    </citation>
    <scope>NUCLEOTIDE SEQUENCE [LARGE SCALE GENOMIC DNA]</scope>
    <source>
        <strain evidence="1 2">638R</strain>
    </source>
</reference>
<name>E1WSP6_BACF6</name>
<organism evidence="1 2">
    <name type="scientific">Bacteroides fragilis (strain 638R)</name>
    <dbReference type="NCBI Taxonomy" id="862962"/>
    <lineage>
        <taxon>Bacteria</taxon>
        <taxon>Pseudomonadati</taxon>
        <taxon>Bacteroidota</taxon>
        <taxon>Bacteroidia</taxon>
        <taxon>Bacteroidales</taxon>
        <taxon>Bacteroidaceae</taxon>
        <taxon>Bacteroides</taxon>
    </lineage>
</organism>
<sequence length="355" mass="42066">MKILFCDLLFETGNIHVDNCMIDIMTRDHDVFLLTDESFVSEKNRKNPRLKVLGNQYVENYVNNAFLYYWYLLKRMWLVGKYIRSIKPDLVYISVYETKFFPFSRFLFRNLKKVAIVENVNIDFLQSKLHSLMYRIFAKKVHHIVYEPLFGGYIQAKYAIPEDLIHVIPHIQYANEYQEDTVKCDVRGDVYDCIAISGSNDESLINEIVCLEKEFHYFENHKIKCLIKCKNIQYESGYLKITNSFIPTKEYERLYRECKVVLIPFPLSYKYRMSGCIVDAFSCHKPIVSSNIELAKFYNKQYGNIIKPYSNMQDAINEIINICSNSKENYSFKGFEHDHSEVEVERSFNDFISKL</sequence>
<dbReference type="RefSeq" id="WP_014298518.1">
    <property type="nucleotide sequence ID" value="NC_016776.1"/>
</dbReference>
<accession>E1WSP6</accession>
<dbReference type="Gene3D" id="3.40.50.2000">
    <property type="entry name" value="Glycogen Phosphorylase B"/>
    <property type="match status" value="1"/>
</dbReference>
<dbReference type="SUPFAM" id="SSF53756">
    <property type="entry name" value="UDP-Glycosyltransferase/glycogen phosphorylase"/>
    <property type="match status" value="1"/>
</dbReference>
<evidence type="ECO:0000313" key="2">
    <source>
        <dbReference type="Proteomes" id="UP000008560"/>
    </source>
</evidence>
<evidence type="ECO:0000313" key="1">
    <source>
        <dbReference type="EMBL" id="CBW21980.1"/>
    </source>
</evidence>
<dbReference type="Proteomes" id="UP000008560">
    <property type="component" value="Chromosome"/>
</dbReference>
<dbReference type="KEGG" id="bfg:BF638R_1441"/>